<gene>
    <name evidence="2" type="ORF">PENSUB_5178</name>
</gene>
<organism evidence="2 3">
    <name type="scientific">Penicillium subrubescens</name>
    <dbReference type="NCBI Taxonomy" id="1316194"/>
    <lineage>
        <taxon>Eukaryota</taxon>
        <taxon>Fungi</taxon>
        <taxon>Dikarya</taxon>
        <taxon>Ascomycota</taxon>
        <taxon>Pezizomycotina</taxon>
        <taxon>Eurotiomycetes</taxon>
        <taxon>Eurotiomycetidae</taxon>
        <taxon>Eurotiales</taxon>
        <taxon>Aspergillaceae</taxon>
        <taxon>Penicillium</taxon>
    </lineage>
</organism>
<evidence type="ECO:0000313" key="3">
    <source>
        <dbReference type="Proteomes" id="UP000186955"/>
    </source>
</evidence>
<name>A0A1Q5UAH8_9EURO</name>
<dbReference type="PANTHER" id="PTHR40468:SF1">
    <property type="entry name" value="TOPOISOMERASE I DAMAGE AFFECTED PROTEIN 11"/>
    <property type="match status" value="1"/>
</dbReference>
<feature type="region of interest" description="Disordered" evidence="1">
    <location>
        <begin position="195"/>
        <end position="221"/>
    </location>
</feature>
<sequence>MALSPNPGPAEKAIRKLDITHVSLSLQLRLGLAKLKYQHGRLHRLMLTQDGGDKPSESSSDFSRSRRETPMTSPALRAGTYSKELPRSAHNKDAVTFNSHITQPMHSASRKRVRYDPDTERPAKAARPSGKSPHQLPTSSAGLNFHMTTRRHPRPFMYDAIIPELSSPVYQSICDKENHPDLPRHSFRHVSYMWGSSPPRTPPRRAHLARSGRPSQHEDGADLPLYLAKSPTPAREAGVSHRALPTSTPPSQHAILPMLATRLGTPDQRFSFADFVNVTPSPAQSAWGGRTPGNLGRSPLSTEGAHKQMNFDALLQPSLAPEGGETGLARQLSGELQP</sequence>
<feature type="region of interest" description="Disordered" evidence="1">
    <location>
        <begin position="46"/>
        <end position="143"/>
    </location>
</feature>
<dbReference type="AlphaFoldDB" id="A0A1Q5UAH8"/>
<proteinExistence type="predicted"/>
<reference evidence="2 3" key="1">
    <citation type="submission" date="2016-10" db="EMBL/GenBank/DDBJ databases">
        <title>Genome sequence of the ascomycete fungus Penicillium subrubescens.</title>
        <authorList>
            <person name="De Vries R.P."/>
            <person name="Peng M."/>
            <person name="Dilokpimol A."/>
            <person name="Hilden K."/>
            <person name="Makela M.R."/>
            <person name="Grigoriev I."/>
            <person name="Riley R."/>
            <person name="Granchi Z."/>
        </authorList>
    </citation>
    <scope>NUCLEOTIDE SEQUENCE [LARGE SCALE GENOMIC DNA]</scope>
    <source>
        <strain evidence="2 3">CBS 132785</strain>
    </source>
</reference>
<dbReference type="Proteomes" id="UP000186955">
    <property type="component" value="Unassembled WGS sequence"/>
</dbReference>
<evidence type="ECO:0000256" key="1">
    <source>
        <dbReference type="SAM" id="MobiDB-lite"/>
    </source>
</evidence>
<evidence type="ECO:0000313" key="2">
    <source>
        <dbReference type="EMBL" id="OKP09471.1"/>
    </source>
</evidence>
<feature type="region of interest" description="Disordered" evidence="1">
    <location>
        <begin position="282"/>
        <end position="338"/>
    </location>
</feature>
<accession>A0A1Q5UAH8</accession>
<dbReference type="STRING" id="1316194.A0A1Q5UAH8"/>
<feature type="compositionally biased region" description="Basic and acidic residues" evidence="1">
    <location>
        <begin position="84"/>
        <end position="93"/>
    </location>
</feature>
<keyword evidence="3" id="KW-1185">Reference proteome</keyword>
<comment type="caution">
    <text evidence="2">The sequence shown here is derived from an EMBL/GenBank/DDBJ whole genome shotgun (WGS) entry which is preliminary data.</text>
</comment>
<feature type="compositionally biased region" description="Basic and acidic residues" evidence="1">
    <location>
        <begin position="114"/>
        <end position="123"/>
    </location>
</feature>
<dbReference type="EMBL" id="MNBE01000516">
    <property type="protein sequence ID" value="OKP09471.1"/>
    <property type="molecule type" value="Genomic_DNA"/>
</dbReference>
<protein>
    <submittedName>
        <fullName evidence="2">Uncharacterized protein</fullName>
    </submittedName>
</protein>
<dbReference type="PANTHER" id="PTHR40468">
    <property type="entry name" value="YALI0A15257P"/>
    <property type="match status" value="1"/>
</dbReference>
<feature type="compositionally biased region" description="Polar residues" evidence="1">
    <location>
        <begin position="96"/>
        <end position="106"/>
    </location>
</feature>